<accession>A0A2X2K4G9</accession>
<dbReference type="GeneID" id="99065363"/>
<protein>
    <submittedName>
        <fullName evidence="1">Uncharacterized protein conserved in bacteria (DUF2255)</fullName>
    </submittedName>
</protein>
<sequence>MSNTGYQFSPEELQSIVRADDLKIAPFRADGVTYGTPTWIWSVVVDNDLYVRAYNGQNSRWYQSAIEQKAGRIHAAGMIKDVLFETVNGNINEQIDEAYRKKYGNSPYLNAMINKQAKAATIKITSKEL</sequence>
<dbReference type="Pfam" id="PF10012">
    <property type="entry name" value="DUF2255"/>
    <property type="match status" value="1"/>
</dbReference>
<dbReference type="Proteomes" id="UP000251241">
    <property type="component" value="Unassembled WGS sequence"/>
</dbReference>
<proteinExistence type="predicted"/>
<evidence type="ECO:0000313" key="1">
    <source>
        <dbReference type="EMBL" id="SPZ94975.1"/>
    </source>
</evidence>
<dbReference type="EMBL" id="UAUU01000011">
    <property type="protein sequence ID" value="SPZ94975.1"/>
    <property type="molecule type" value="Genomic_DNA"/>
</dbReference>
<organism evidence="1 2">
    <name type="scientific">Sphingobacterium multivorum</name>
    <dbReference type="NCBI Taxonomy" id="28454"/>
    <lineage>
        <taxon>Bacteria</taxon>
        <taxon>Pseudomonadati</taxon>
        <taxon>Bacteroidota</taxon>
        <taxon>Sphingobacteriia</taxon>
        <taxon>Sphingobacteriales</taxon>
        <taxon>Sphingobacteriaceae</taxon>
        <taxon>Sphingobacterium</taxon>
    </lineage>
</organism>
<name>A0A2X2K4G9_SPHMU</name>
<reference evidence="1 2" key="1">
    <citation type="submission" date="2018-06" db="EMBL/GenBank/DDBJ databases">
        <authorList>
            <consortium name="Pathogen Informatics"/>
            <person name="Doyle S."/>
        </authorList>
    </citation>
    <scope>NUCLEOTIDE SEQUENCE [LARGE SCALE GENOMIC DNA]</scope>
    <source>
        <strain evidence="1 2">NCTC11343</strain>
    </source>
</reference>
<dbReference type="InterPro" id="IPR016888">
    <property type="entry name" value="UCP028498"/>
</dbReference>
<gene>
    <name evidence="1" type="ORF">NCTC11343_05682</name>
</gene>
<evidence type="ECO:0000313" key="2">
    <source>
        <dbReference type="Proteomes" id="UP000251241"/>
    </source>
</evidence>
<dbReference type="PIRSF" id="PIRSF028498">
    <property type="entry name" value="UCP028498"/>
    <property type="match status" value="1"/>
</dbReference>
<dbReference type="AlphaFoldDB" id="A0A2X2K4G9"/>
<dbReference type="RefSeq" id="WP_112376429.1">
    <property type="nucleotide sequence ID" value="NZ_CP069793.1"/>
</dbReference>